<keyword evidence="1" id="KW-0812">Transmembrane</keyword>
<sequence>MESKKRDYLDLRKIIGSLLTFYGVIIAGYGLFVKPDKAHLPFNINLWWGLVILIVGLAFLFASLRKLKVDDE</sequence>
<dbReference type="OrthoDB" id="2377068at2"/>
<evidence type="ECO:0000256" key="1">
    <source>
        <dbReference type="SAM" id="Phobius"/>
    </source>
</evidence>
<organism evidence="2 3">
    <name type="scientific">Scopulibacillus darangshiensis</name>
    <dbReference type="NCBI Taxonomy" id="442528"/>
    <lineage>
        <taxon>Bacteria</taxon>
        <taxon>Bacillati</taxon>
        <taxon>Bacillota</taxon>
        <taxon>Bacilli</taxon>
        <taxon>Bacillales</taxon>
        <taxon>Sporolactobacillaceae</taxon>
        <taxon>Scopulibacillus</taxon>
    </lineage>
</organism>
<dbReference type="RefSeq" id="WP_132746963.1">
    <property type="nucleotide sequence ID" value="NZ_SLXK01000024.1"/>
</dbReference>
<gene>
    <name evidence="2" type="ORF">EV207_12442</name>
</gene>
<dbReference type="Proteomes" id="UP000295416">
    <property type="component" value="Unassembled WGS sequence"/>
</dbReference>
<comment type="caution">
    <text evidence="2">The sequence shown here is derived from an EMBL/GenBank/DDBJ whole genome shotgun (WGS) entry which is preliminary data.</text>
</comment>
<evidence type="ECO:0008006" key="4">
    <source>
        <dbReference type="Google" id="ProtNLM"/>
    </source>
</evidence>
<accession>A0A4R2NRJ4</accession>
<dbReference type="EMBL" id="SLXK01000024">
    <property type="protein sequence ID" value="TCP24543.1"/>
    <property type="molecule type" value="Genomic_DNA"/>
</dbReference>
<evidence type="ECO:0000313" key="3">
    <source>
        <dbReference type="Proteomes" id="UP000295416"/>
    </source>
</evidence>
<proteinExistence type="predicted"/>
<keyword evidence="1" id="KW-1133">Transmembrane helix</keyword>
<feature type="transmembrane region" description="Helical" evidence="1">
    <location>
        <begin position="14"/>
        <end position="32"/>
    </location>
</feature>
<evidence type="ECO:0000313" key="2">
    <source>
        <dbReference type="EMBL" id="TCP24543.1"/>
    </source>
</evidence>
<reference evidence="2 3" key="1">
    <citation type="submission" date="2019-03" db="EMBL/GenBank/DDBJ databases">
        <title>Genomic Encyclopedia of Type Strains, Phase IV (KMG-IV): sequencing the most valuable type-strain genomes for metagenomic binning, comparative biology and taxonomic classification.</title>
        <authorList>
            <person name="Goeker M."/>
        </authorList>
    </citation>
    <scope>NUCLEOTIDE SEQUENCE [LARGE SCALE GENOMIC DNA]</scope>
    <source>
        <strain evidence="2 3">DSM 19377</strain>
    </source>
</reference>
<name>A0A4R2NRJ4_9BACL</name>
<protein>
    <recommendedName>
        <fullName evidence="4">YrhC-like protein</fullName>
    </recommendedName>
</protein>
<dbReference type="AlphaFoldDB" id="A0A4R2NRJ4"/>
<keyword evidence="1" id="KW-0472">Membrane</keyword>
<feature type="transmembrane region" description="Helical" evidence="1">
    <location>
        <begin position="44"/>
        <end position="64"/>
    </location>
</feature>
<keyword evidence="3" id="KW-1185">Reference proteome</keyword>